<keyword evidence="3" id="KW-1185">Reference proteome</keyword>
<gene>
    <name evidence="2" type="primary">POLX_2537</name>
    <name evidence="2" type="ORF">TNIN_3991</name>
</gene>
<dbReference type="PANTHER" id="PTHR47481">
    <property type="match status" value="1"/>
</dbReference>
<dbReference type="AlphaFoldDB" id="A0A8X7C964"/>
<dbReference type="EMBL" id="BMAV01013237">
    <property type="protein sequence ID" value="GFY60675.1"/>
    <property type="molecule type" value="Genomic_DNA"/>
</dbReference>
<name>A0A8X7C964_9ARAC</name>
<feature type="compositionally biased region" description="Basic residues" evidence="1">
    <location>
        <begin position="211"/>
        <end position="220"/>
    </location>
</feature>
<reference evidence="2" key="1">
    <citation type="submission" date="2020-08" db="EMBL/GenBank/DDBJ databases">
        <title>Multicomponent nature underlies the extraordinary mechanical properties of spider dragline silk.</title>
        <authorList>
            <person name="Kono N."/>
            <person name="Nakamura H."/>
            <person name="Mori M."/>
            <person name="Yoshida Y."/>
            <person name="Ohtoshi R."/>
            <person name="Malay A.D."/>
            <person name="Moran D.A.P."/>
            <person name="Tomita M."/>
            <person name="Numata K."/>
            <person name="Arakawa K."/>
        </authorList>
    </citation>
    <scope>NUCLEOTIDE SEQUENCE</scope>
</reference>
<organism evidence="2 3">
    <name type="scientific">Trichonephila inaurata madagascariensis</name>
    <dbReference type="NCBI Taxonomy" id="2747483"/>
    <lineage>
        <taxon>Eukaryota</taxon>
        <taxon>Metazoa</taxon>
        <taxon>Ecdysozoa</taxon>
        <taxon>Arthropoda</taxon>
        <taxon>Chelicerata</taxon>
        <taxon>Arachnida</taxon>
        <taxon>Araneae</taxon>
        <taxon>Araneomorphae</taxon>
        <taxon>Entelegynae</taxon>
        <taxon>Araneoidea</taxon>
        <taxon>Nephilidae</taxon>
        <taxon>Trichonephila</taxon>
        <taxon>Trichonephila inaurata</taxon>
    </lineage>
</organism>
<sequence length="231" mass="27056">MLVERVAALTSNNYHTWKQDITAILIDHDCWNLIKGREQPPSEDSSNKEKLDFDTRKNRVFSTIYLNISEVLRPLVSHTTDGKEAWDILHKYFLPDSRDTLIGLLDAFFSCRIQEGEMIGLFAARLQKIINDLLDCDEKISEKYKVFQLIRYLPAQFQTIVKSICRWDESKFTFDQVLEELIAEESRLLQCNRSSDLVAMNGTVRKVQKAIKSHKRKSKSRQMPQMWKDRP</sequence>
<dbReference type="Pfam" id="PF14223">
    <property type="entry name" value="Retrotran_gag_2"/>
    <property type="match status" value="1"/>
</dbReference>
<accession>A0A8X7C964</accession>
<evidence type="ECO:0000313" key="3">
    <source>
        <dbReference type="Proteomes" id="UP000886998"/>
    </source>
</evidence>
<proteinExistence type="predicted"/>
<evidence type="ECO:0000256" key="1">
    <source>
        <dbReference type="SAM" id="MobiDB-lite"/>
    </source>
</evidence>
<protein>
    <submittedName>
        <fullName evidence="2">Retrovirus-related Pol polyprotein from transposon TNT 1-94</fullName>
    </submittedName>
</protein>
<feature type="region of interest" description="Disordered" evidence="1">
    <location>
        <begin position="211"/>
        <end position="231"/>
    </location>
</feature>
<dbReference type="PANTHER" id="PTHR47481:SF7">
    <property type="entry name" value="CCHC-TYPE DOMAIN-CONTAINING PROTEIN"/>
    <property type="match status" value="1"/>
</dbReference>
<dbReference type="OrthoDB" id="6437744at2759"/>
<evidence type="ECO:0000313" key="2">
    <source>
        <dbReference type="EMBL" id="GFY60675.1"/>
    </source>
</evidence>
<comment type="caution">
    <text evidence="2">The sequence shown here is derived from an EMBL/GenBank/DDBJ whole genome shotgun (WGS) entry which is preliminary data.</text>
</comment>
<dbReference type="Proteomes" id="UP000886998">
    <property type="component" value="Unassembled WGS sequence"/>
</dbReference>